<organism evidence="1 2">
    <name type="scientific">Paenibacillus illinoisensis</name>
    <dbReference type="NCBI Taxonomy" id="59845"/>
    <lineage>
        <taxon>Bacteria</taxon>
        <taxon>Bacillati</taxon>
        <taxon>Bacillota</taxon>
        <taxon>Bacilli</taxon>
        <taxon>Bacillales</taxon>
        <taxon>Paenibacillaceae</taxon>
        <taxon>Paenibacillus</taxon>
    </lineage>
</organism>
<accession>A0A2W0CPP7</accession>
<sequence>MRQSAKITRSRMEPLLIPGNLYESLKLARAASECVATIWSTQDSDKGEQSHLPRA</sequence>
<gene>
    <name evidence="1" type="ORF">PIL02S_06629</name>
</gene>
<comment type="caution">
    <text evidence="1">The sequence shown here is derived from an EMBL/GenBank/DDBJ whole genome shotgun (WGS) entry which is preliminary data.</text>
</comment>
<reference evidence="1 2" key="1">
    <citation type="submission" date="2018-01" db="EMBL/GenBank/DDBJ databases">
        <title>Genome sequence of the PGP bacterium Paenibacillus illinoisensis E3.</title>
        <authorList>
            <person name="Rolli E."/>
            <person name="Marasco R."/>
            <person name="Bessem C."/>
            <person name="Michoud G."/>
            <person name="Gaiarsa S."/>
            <person name="Borin S."/>
            <person name="Daffonchio D."/>
        </authorList>
    </citation>
    <scope>NUCLEOTIDE SEQUENCE [LARGE SCALE GENOMIC DNA]</scope>
    <source>
        <strain evidence="1 2">E3</strain>
    </source>
</reference>
<evidence type="ECO:0000313" key="1">
    <source>
        <dbReference type="EMBL" id="PYY25621.1"/>
    </source>
</evidence>
<evidence type="ECO:0000313" key="2">
    <source>
        <dbReference type="Proteomes" id="UP000247459"/>
    </source>
</evidence>
<dbReference type="GeneID" id="98576021"/>
<protein>
    <submittedName>
        <fullName evidence="1">Uncharacterized protein</fullName>
    </submittedName>
</protein>
<dbReference type="EMBL" id="PRLG01000037">
    <property type="protein sequence ID" value="PYY25621.1"/>
    <property type="molecule type" value="Genomic_DNA"/>
</dbReference>
<dbReference type="RefSeq" id="WP_153979744.1">
    <property type="nucleotide sequence ID" value="NZ_BAAFRC010000002.1"/>
</dbReference>
<dbReference type="AlphaFoldDB" id="A0A2W0CPP7"/>
<proteinExistence type="predicted"/>
<name>A0A2W0CPP7_9BACL</name>
<dbReference type="Proteomes" id="UP000247459">
    <property type="component" value="Unassembled WGS sequence"/>
</dbReference>